<evidence type="ECO:0000313" key="1">
    <source>
        <dbReference type="EMBL" id="AEM38216.1"/>
    </source>
</evidence>
<sequence>MTRVSNRGWIVDPHSGAIIDPETGVVIDDSPVDLHPEYRAYDTEELLARDHYTPVERPREPTRRERLEDIAARGGLPETDEDLKQIREEIGGWLRVGESRAIDICGVRCLGAYRVLRRVYKLNPNTALDALQEAVYGDRLGAPRRAVRTARSLLEAWREAVSSTLVRLAAKPLQPIDVYRAAIILASRVRRGAVKQVIVETRGVKVQVTRGKLEAPARLGNLEEAERALRHVASKLGVEITEPKPMVATSVLHLPFRIEIHGVPEGLHERLVILNQGDRLKVMDTRDEFTALVYPKTINIYVRSLSRNLTQQLDLIILRLITLLANYSHD</sequence>
<dbReference type="KEGG" id="pfm:Pyrfu_0344"/>
<protein>
    <submittedName>
        <fullName evidence="1">Uncharacterized protein</fullName>
    </submittedName>
</protein>
<proteinExistence type="predicted"/>
<organism evidence="1 2">
    <name type="scientific">Pyrolobus fumarii (strain DSM 11204 / 1A)</name>
    <dbReference type="NCBI Taxonomy" id="694429"/>
    <lineage>
        <taxon>Archaea</taxon>
        <taxon>Thermoproteota</taxon>
        <taxon>Thermoprotei</taxon>
        <taxon>Desulfurococcales</taxon>
        <taxon>Pyrodictiaceae</taxon>
        <taxon>Pyrolobus</taxon>
    </lineage>
</organism>
<dbReference type="eggNOG" id="arCOG01981">
    <property type="taxonomic scope" value="Archaea"/>
</dbReference>
<dbReference type="InParanoid" id="G0EFP5"/>
<keyword evidence="2" id="KW-1185">Reference proteome</keyword>
<dbReference type="HOGENOM" id="CLU_784383_0_0_2"/>
<dbReference type="EMBL" id="CP002838">
    <property type="protein sequence ID" value="AEM38216.1"/>
    <property type="molecule type" value="Genomic_DNA"/>
</dbReference>
<reference evidence="1 2" key="1">
    <citation type="journal article" date="2011" name="Stand. Genomic Sci.">
        <title>Complete genome sequence of the hyperthermophilic chemolithoautotroph Pyrolobus fumarii type strain (1A).</title>
        <authorList>
            <person name="Anderson I."/>
            <person name="Goker M."/>
            <person name="Nolan M."/>
            <person name="Lucas S."/>
            <person name="Hammon N."/>
            <person name="Deshpande S."/>
            <person name="Cheng J.F."/>
            <person name="Tapia R."/>
            <person name="Han C."/>
            <person name="Goodwin L."/>
            <person name="Pitluck S."/>
            <person name="Huntemann M."/>
            <person name="Liolios K."/>
            <person name="Ivanova N."/>
            <person name="Pagani I."/>
            <person name="Mavromatis K."/>
            <person name="Ovchinikova G."/>
            <person name="Pati A."/>
            <person name="Chen A."/>
            <person name="Palaniappan K."/>
            <person name="Land M."/>
            <person name="Hauser L."/>
            <person name="Brambilla E.M."/>
            <person name="Huber H."/>
            <person name="Yasawong M."/>
            <person name="Rohde M."/>
            <person name="Spring S."/>
            <person name="Abt B."/>
            <person name="Sikorski J."/>
            <person name="Wirth R."/>
            <person name="Detter J.C."/>
            <person name="Woyke T."/>
            <person name="Bristow J."/>
            <person name="Eisen J.A."/>
            <person name="Markowitz V."/>
            <person name="Hugenholtz P."/>
            <person name="Kyrpides N.C."/>
            <person name="Klenk H.P."/>
            <person name="Lapidus A."/>
        </authorList>
    </citation>
    <scope>NUCLEOTIDE SEQUENCE [LARGE SCALE GENOMIC DNA]</scope>
    <source>
        <strain evidence="2">DSM 11204 / 1A</strain>
    </source>
</reference>
<dbReference type="GeneID" id="11139988"/>
<name>G0EFP5_PYRF1</name>
<dbReference type="AlphaFoldDB" id="G0EFP5"/>
<dbReference type="RefSeq" id="WP_014025893.1">
    <property type="nucleotide sequence ID" value="NC_015931.1"/>
</dbReference>
<gene>
    <name evidence="1" type="ordered locus">Pyrfu_0344</name>
</gene>
<dbReference type="STRING" id="694429.Pyrfu_0344"/>
<dbReference type="Proteomes" id="UP000001037">
    <property type="component" value="Chromosome"/>
</dbReference>
<accession>G0EFP5</accession>
<evidence type="ECO:0000313" key="2">
    <source>
        <dbReference type="Proteomes" id="UP000001037"/>
    </source>
</evidence>